<protein>
    <submittedName>
        <fullName evidence="1">Uncharacterized protein</fullName>
    </submittedName>
</protein>
<organism evidence="1 2">
    <name type="scientific">Halogranum amylolyticum</name>
    <dbReference type="NCBI Taxonomy" id="660520"/>
    <lineage>
        <taxon>Archaea</taxon>
        <taxon>Methanobacteriati</taxon>
        <taxon>Methanobacteriota</taxon>
        <taxon>Stenosarchaea group</taxon>
        <taxon>Halobacteria</taxon>
        <taxon>Halobacteriales</taxon>
        <taxon>Haloferacaceae</taxon>
    </lineage>
</organism>
<dbReference type="EMBL" id="FODV01000017">
    <property type="protein sequence ID" value="SEP15504.1"/>
    <property type="molecule type" value="Genomic_DNA"/>
</dbReference>
<name>A0A1H8VJN4_9EURY</name>
<gene>
    <name evidence="1" type="ORF">SAMN04487948_11735</name>
</gene>
<evidence type="ECO:0000313" key="1">
    <source>
        <dbReference type="EMBL" id="SEP15504.1"/>
    </source>
</evidence>
<dbReference type="AlphaFoldDB" id="A0A1H8VJN4"/>
<keyword evidence="2" id="KW-1185">Reference proteome</keyword>
<reference evidence="2" key="1">
    <citation type="submission" date="2016-10" db="EMBL/GenBank/DDBJ databases">
        <authorList>
            <person name="Varghese N."/>
            <person name="Submissions S."/>
        </authorList>
    </citation>
    <scope>NUCLEOTIDE SEQUENCE [LARGE SCALE GENOMIC DNA]</scope>
    <source>
        <strain evidence="2">CGMCC 1.10121</strain>
    </source>
</reference>
<sequence>MPTQLARFTDNCVDLSQKAVVGEPQPPLELAELIDGEVPVASA</sequence>
<proteinExistence type="predicted"/>
<accession>A0A1H8VJN4</accession>
<dbReference type="Proteomes" id="UP000199126">
    <property type="component" value="Unassembled WGS sequence"/>
</dbReference>
<evidence type="ECO:0000313" key="2">
    <source>
        <dbReference type="Proteomes" id="UP000199126"/>
    </source>
</evidence>